<feature type="compositionally biased region" description="Low complexity" evidence="6">
    <location>
        <begin position="511"/>
        <end position="522"/>
    </location>
</feature>
<dbReference type="PANTHER" id="PTHR10629:SF52">
    <property type="entry name" value="DNA (CYTOSINE-5)-METHYLTRANSFERASE 1"/>
    <property type="match status" value="1"/>
</dbReference>
<comment type="similarity">
    <text evidence="5">Belongs to the class I-like SAM-binding methyltransferase superfamily. C5-methyltransferase family.</text>
</comment>
<dbReference type="GO" id="GO:0044027">
    <property type="term" value="P:negative regulation of gene expression via chromosomal CpG island methylation"/>
    <property type="evidence" value="ECO:0007669"/>
    <property type="project" value="TreeGrafter"/>
</dbReference>
<dbReference type="Gene3D" id="3.40.50.150">
    <property type="entry name" value="Vaccinia Virus protein VP39"/>
    <property type="match status" value="1"/>
</dbReference>
<dbReference type="InterPro" id="IPR031303">
    <property type="entry name" value="C5_meth_CS"/>
</dbReference>
<dbReference type="RefSeq" id="XP_018075915.1">
    <property type="nucleotide sequence ID" value="XM_018207104.1"/>
</dbReference>
<organism evidence="8 9">
    <name type="scientific">Mollisia scopiformis</name>
    <name type="common">Conifer needle endophyte fungus</name>
    <name type="synonym">Phialocephala scopiformis</name>
    <dbReference type="NCBI Taxonomy" id="149040"/>
    <lineage>
        <taxon>Eukaryota</taxon>
        <taxon>Fungi</taxon>
        <taxon>Dikarya</taxon>
        <taxon>Ascomycota</taxon>
        <taxon>Pezizomycotina</taxon>
        <taxon>Leotiomycetes</taxon>
        <taxon>Helotiales</taxon>
        <taxon>Mollisiaceae</taxon>
        <taxon>Mollisia</taxon>
    </lineage>
</organism>
<gene>
    <name evidence="8" type="ORF">LY89DRAFT_377887</name>
</gene>
<feature type="domain" description="C2H2-type" evidence="7">
    <location>
        <begin position="474"/>
        <end position="495"/>
    </location>
</feature>
<dbReference type="Proteomes" id="UP000070700">
    <property type="component" value="Unassembled WGS sequence"/>
</dbReference>
<dbReference type="STRING" id="149040.A0A194XMS1"/>
<feature type="region of interest" description="Disordered" evidence="6">
    <location>
        <begin position="40"/>
        <end position="73"/>
    </location>
</feature>
<dbReference type="EMBL" id="KQ947407">
    <property type="protein sequence ID" value="KUJ21560.1"/>
    <property type="molecule type" value="Genomic_DNA"/>
</dbReference>
<dbReference type="GO" id="GO:0032259">
    <property type="term" value="P:methylation"/>
    <property type="evidence" value="ECO:0007669"/>
    <property type="project" value="UniProtKB-KW"/>
</dbReference>
<feature type="region of interest" description="Disordered" evidence="6">
    <location>
        <begin position="127"/>
        <end position="176"/>
    </location>
</feature>
<evidence type="ECO:0000259" key="7">
    <source>
        <dbReference type="PROSITE" id="PS00028"/>
    </source>
</evidence>
<keyword evidence="2 5" id="KW-0489">Methyltransferase</keyword>
<dbReference type="InParanoid" id="A0A194XMS1"/>
<feature type="compositionally biased region" description="Basic and acidic residues" evidence="6">
    <location>
        <begin position="61"/>
        <end position="73"/>
    </location>
</feature>
<dbReference type="GO" id="GO:0005634">
    <property type="term" value="C:nucleus"/>
    <property type="evidence" value="ECO:0007669"/>
    <property type="project" value="TreeGrafter"/>
</dbReference>
<dbReference type="GeneID" id="28816830"/>
<dbReference type="InterPro" id="IPR001525">
    <property type="entry name" value="C5_MeTfrase"/>
</dbReference>
<dbReference type="Gene3D" id="3.90.120.10">
    <property type="entry name" value="DNA Methylase, subunit A, domain 2"/>
    <property type="match status" value="1"/>
</dbReference>
<dbReference type="PROSITE" id="PS51679">
    <property type="entry name" value="SAM_MT_C5"/>
    <property type="match status" value="1"/>
</dbReference>
<feature type="compositionally biased region" description="Low complexity" evidence="6">
    <location>
        <begin position="46"/>
        <end position="58"/>
    </location>
</feature>
<dbReference type="OrthoDB" id="414133at2759"/>
<dbReference type="PROSITE" id="PS00095">
    <property type="entry name" value="C5_MTASE_2"/>
    <property type="match status" value="1"/>
</dbReference>
<dbReference type="GO" id="GO:0003677">
    <property type="term" value="F:DNA binding"/>
    <property type="evidence" value="ECO:0007669"/>
    <property type="project" value="TreeGrafter"/>
</dbReference>
<dbReference type="AlphaFoldDB" id="A0A194XMS1"/>
<feature type="compositionally biased region" description="Basic and acidic residues" evidence="6">
    <location>
        <begin position="163"/>
        <end position="176"/>
    </location>
</feature>
<dbReference type="GO" id="GO:0003886">
    <property type="term" value="F:DNA (cytosine-5-)-methyltransferase activity"/>
    <property type="evidence" value="ECO:0007669"/>
    <property type="project" value="UniProtKB-EC"/>
</dbReference>
<reference evidence="8 9" key="1">
    <citation type="submission" date="2015-10" db="EMBL/GenBank/DDBJ databases">
        <title>Full genome of DAOMC 229536 Phialocephala scopiformis, a fungal endophyte of spruce producing the potent anti-insectan compound rugulosin.</title>
        <authorList>
            <consortium name="DOE Joint Genome Institute"/>
            <person name="Walker A.K."/>
            <person name="Frasz S.L."/>
            <person name="Seifert K.A."/>
            <person name="Miller J.D."/>
            <person name="Mondo S.J."/>
            <person name="Labutti K."/>
            <person name="Lipzen A."/>
            <person name="Dockter R."/>
            <person name="Kennedy M."/>
            <person name="Grigoriev I.V."/>
            <person name="Spatafora J.W."/>
        </authorList>
    </citation>
    <scope>NUCLEOTIDE SEQUENCE [LARGE SCALE GENOMIC DNA]</scope>
    <source>
        <strain evidence="8 9">CBS 120377</strain>
    </source>
</reference>
<protein>
    <recommendedName>
        <fullName evidence="1">DNA (cytosine-5-)-methyltransferase</fullName>
        <ecNumber evidence="1">2.1.1.37</ecNumber>
    </recommendedName>
</protein>
<dbReference type="InterPro" id="IPR013087">
    <property type="entry name" value="Znf_C2H2_type"/>
</dbReference>
<dbReference type="InterPro" id="IPR050390">
    <property type="entry name" value="C5-Methyltransferase"/>
</dbReference>
<evidence type="ECO:0000313" key="8">
    <source>
        <dbReference type="EMBL" id="KUJ21560.1"/>
    </source>
</evidence>
<evidence type="ECO:0000256" key="4">
    <source>
        <dbReference type="ARBA" id="ARBA00022691"/>
    </source>
</evidence>
<evidence type="ECO:0000256" key="6">
    <source>
        <dbReference type="SAM" id="MobiDB-lite"/>
    </source>
</evidence>
<sequence length="858" mass="97156">MRFHYELNNKDELELRASGISTLYCPLSFKVDQVFTDLPSKPPPSISRHPSPASSASSCTLKDESEVEDRSTNEYGFYHDGEKKVKRVRREREIGTQRSRPYALDSHNFSSLIGRDKVSTAFEHLKGGPSTLEVNGGFNTRKRQRSSNSKEIVPGEIGSGSERGSERDLDRTDRHTSSRQAFDLDIQQYMHEHQQQKIEDGKVLIDIDALEEELEEEINNAEIQANRPISQPRRNIPARNVPVALPWIKVDSVRCGDSTLKAGKTVELQGGHFLLIADVLKNLKTDVFKLRGWQLKRCSSFKGQFRRALNELSFVYEVEMDDPRPAEEQSRVDIGLDHVVRVRELIRTNYLYPAPQPFDPISNDQAVNEKWAREHDRLVVRWKHTTQYANRAERLRVLTYPLNIQETRIETLTEAECSEGYHLDPTVTRYLWRGETVLGGSGVKEGTTNHRRSGLSEHRKQSFQGGKLAALEFCPICGDSFPEVEVLFQHFQENHQKHLNYSQDRRRHEPSSSSKAQSSSAKPRNNRHGKGSIGVIGGRLASGLRLDSDTQSQRYTYGDTCTTRGAALAGLQVIWGLDVDSNSSQTWRKNFPHAKHFEMWSWDFVALPDDLKQLLVDILHLSPPCQVWSPVHVVPGKNDEQNFSSLFACEELIKKARPRIITLEQTFGILHPKFSQAFNSLIQMFTFHGYSVSWRLVELQRLGLAQRRRRLVIFAAGPGETLPKFPRYTHSDHPGSGLKPYTSVESVLADIPRHAANHDVNDMLARGTLKAPWDASGIVTCITCNGGGRGHPSGLRNFTCRELASLQCFPHTHVFYGGAIRKQIGNAVPPLVANILFREIVKHLEKTDGVVRQVHVLD</sequence>
<dbReference type="PROSITE" id="PS00028">
    <property type="entry name" value="ZINC_FINGER_C2H2_1"/>
    <property type="match status" value="1"/>
</dbReference>
<keyword evidence="4 5" id="KW-0949">S-adenosyl-L-methionine</keyword>
<dbReference type="PANTHER" id="PTHR10629">
    <property type="entry name" value="CYTOSINE-SPECIFIC METHYLTRANSFERASE"/>
    <property type="match status" value="1"/>
</dbReference>
<proteinExistence type="inferred from homology"/>
<dbReference type="EC" id="2.1.1.37" evidence="1"/>
<feature type="region of interest" description="Disordered" evidence="6">
    <location>
        <begin position="441"/>
        <end position="461"/>
    </location>
</feature>
<feature type="active site" evidence="5">
    <location>
        <position position="625"/>
    </location>
</feature>
<evidence type="ECO:0000256" key="1">
    <source>
        <dbReference type="ARBA" id="ARBA00011975"/>
    </source>
</evidence>
<keyword evidence="9" id="KW-1185">Reference proteome</keyword>
<dbReference type="InterPro" id="IPR029063">
    <property type="entry name" value="SAM-dependent_MTases_sf"/>
</dbReference>
<evidence type="ECO:0000256" key="5">
    <source>
        <dbReference type="PROSITE-ProRule" id="PRU01016"/>
    </source>
</evidence>
<dbReference type="Pfam" id="PF00145">
    <property type="entry name" value="DNA_methylase"/>
    <property type="match status" value="2"/>
</dbReference>
<dbReference type="SUPFAM" id="SSF53335">
    <property type="entry name" value="S-adenosyl-L-methionine-dependent methyltransferases"/>
    <property type="match status" value="1"/>
</dbReference>
<accession>A0A194XMS1</accession>
<evidence type="ECO:0000313" key="9">
    <source>
        <dbReference type="Proteomes" id="UP000070700"/>
    </source>
</evidence>
<keyword evidence="3 5" id="KW-0808">Transferase</keyword>
<dbReference type="KEGG" id="psco:LY89DRAFT_377887"/>
<feature type="region of interest" description="Disordered" evidence="6">
    <location>
        <begin position="500"/>
        <end position="535"/>
    </location>
</feature>
<evidence type="ECO:0000256" key="2">
    <source>
        <dbReference type="ARBA" id="ARBA00022603"/>
    </source>
</evidence>
<name>A0A194XMS1_MOLSC</name>
<evidence type="ECO:0000256" key="3">
    <source>
        <dbReference type="ARBA" id="ARBA00022679"/>
    </source>
</evidence>